<dbReference type="GO" id="GO:0007064">
    <property type="term" value="P:mitotic sister chromatid cohesion"/>
    <property type="evidence" value="ECO:0007669"/>
    <property type="project" value="TreeGrafter"/>
</dbReference>
<dbReference type="AlphaFoldDB" id="A0A3N4KDH6"/>
<dbReference type="PANTHER" id="PTHR45884:SF2">
    <property type="entry name" value="N-ACETYLTRANSFERASE ECO"/>
    <property type="match status" value="1"/>
</dbReference>
<keyword evidence="9" id="KW-0012">Acyltransferase</keyword>
<dbReference type="InParanoid" id="A0A3N4KDH6"/>
<evidence type="ECO:0000259" key="11">
    <source>
        <dbReference type="Pfam" id="PF13878"/>
    </source>
</evidence>
<keyword evidence="4" id="KW-0479">Metal-binding</keyword>
<dbReference type="PANTHER" id="PTHR45884">
    <property type="entry name" value="N-ACETYLTRANSFERASE ECO"/>
    <property type="match status" value="1"/>
</dbReference>
<evidence type="ECO:0000256" key="4">
    <source>
        <dbReference type="ARBA" id="ARBA00022723"/>
    </source>
</evidence>
<evidence type="ECO:0000256" key="2">
    <source>
        <dbReference type="ARBA" id="ARBA00005816"/>
    </source>
</evidence>
<evidence type="ECO:0000259" key="12">
    <source>
        <dbReference type="Pfam" id="PF13880"/>
    </source>
</evidence>
<feature type="compositionally biased region" description="Polar residues" evidence="10">
    <location>
        <begin position="76"/>
        <end position="85"/>
    </location>
</feature>
<comment type="subcellular location">
    <subcellularLocation>
        <location evidence="1">Nucleus</location>
    </subcellularLocation>
</comment>
<evidence type="ECO:0000256" key="1">
    <source>
        <dbReference type="ARBA" id="ARBA00004123"/>
    </source>
</evidence>
<evidence type="ECO:0000256" key="3">
    <source>
        <dbReference type="ARBA" id="ARBA00022679"/>
    </source>
</evidence>
<evidence type="ECO:0000256" key="7">
    <source>
        <dbReference type="ARBA" id="ARBA00023242"/>
    </source>
</evidence>
<organism evidence="13 14">
    <name type="scientific">Morchella conica CCBAS932</name>
    <dbReference type="NCBI Taxonomy" id="1392247"/>
    <lineage>
        <taxon>Eukaryota</taxon>
        <taxon>Fungi</taxon>
        <taxon>Dikarya</taxon>
        <taxon>Ascomycota</taxon>
        <taxon>Pezizomycotina</taxon>
        <taxon>Pezizomycetes</taxon>
        <taxon>Pezizales</taxon>
        <taxon>Morchellaceae</taxon>
        <taxon>Morchella</taxon>
    </lineage>
</organism>
<evidence type="ECO:0000256" key="8">
    <source>
        <dbReference type="ARBA" id="ARBA00023306"/>
    </source>
</evidence>
<feature type="compositionally biased region" description="Basic and acidic residues" evidence="10">
    <location>
        <begin position="261"/>
        <end position="276"/>
    </location>
</feature>
<accession>A0A3N4KDH6</accession>
<keyword evidence="8" id="KW-0131">Cell cycle</keyword>
<dbReference type="InterPro" id="IPR028005">
    <property type="entry name" value="AcTrfase_ESCO_Znf_dom"/>
</dbReference>
<dbReference type="GO" id="GO:0000785">
    <property type="term" value="C:chromatin"/>
    <property type="evidence" value="ECO:0007669"/>
    <property type="project" value="TreeGrafter"/>
</dbReference>
<dbReference type="Proteomes" id="UP000277580">
    <property type="component" value="Unassembled WGS sequence"/>
</dbReference>
<evidence type="ECO:0008006" key="15">
    <source>
        <dbReference type="Google" id="ProtNLM"/>
    </source>
</evidence>
<feature type="domain" description="N-acetyltransferase ESCO zinc-finger" evidence="11">
    <location>
        <begin position="105"/>
        <end position="142"/>
    </location>
</feature>
<evidence type="ECO:0000313" key="13">
    <source>
        <dbReference type="EMBL" id="RPB08576.1"/>
    </source>
</evidence>
<feature type="compositionally biased region" description="Pro residues" evidence="10">
    <location>
        <begin position="58"/>
        <end position="71"/>
    </location>
</feature>
<evidence type="ECO:0000256" key="10">
    <source>
        <dbReference type="SAM" id="MobiDB-lite"/>
    </source>
</evidence>
<evidence type="ECO:0000313" key="14">
    <source>
        <dbReference type="Proteomes" id="UP000277580"/>
    </source>
</evidence>
<dbReference type="InterPro" id="IPR028009">
    <property type="entry name" value="ESCO_Acetyltransf_dom"/>
</dbReference>
<keyword evidence="5" id="KW-0863">Zinc-finger</keyword>
<evidence type="ECO:0000256" key="5">
    <source>
        <dbReference type="ARBA" id="ARBA00022771"/>
    </source>
</evidence>
<gene>
    <name evidence="13" type="ORF">P167DRAFT_608600</name>
</gene>
<dbReference type="EMBL" id="ML119161">
    <property type="protein sequence ID" value="RPB08576.1"/>
    <property type="molecule type" value="Genomic_DNA"/>
</dbReference>
<keyword evidence="3" id="KW-0808">Transferase</keyword>
<comment type="similarity">
    <text evidence="2">Belongs to the acetyltransferase family. ECO subfamily.</text>
</comment>
<evidence type="ECO:0000256" key="9">
    <source>
        <dbReference type="ARBA" id="ARBA00023315"/>
    </source>
</evidence>
<feature type="compositionally biased region" description="Low complexity" evidence="10">
    <location>
        <begin position="277"/>
        <end position="291"/>
    </location>
</feature>
<dbReference type="GO" id="GO:0008270">
    <property type="term" value="F:zinc ion binding"/>
    <property type="evidence" value="ECO:0007669"/>
    <property type="project" value="UniProtKB-KW"/>
</dbReference>
<feature type="region of interest" description="Disordered" evidence="10">
    <location>
        <begin position="261"/>
        <end position="291"/>
    </location>
</feature>
<name>A0A3N4KDH6_9PEZI</name>
<reference evidence="13 14" key="1">
    <citation type="journal article" date="2018" name="Nat. Ecol. Evol.">
        <title>Pezizomycetes genomes reveal the molecular basis of ectomycorrhizal truffle lifestyle.</title>
        <authorList>
            <person name="Murat C."/>
            <person name="Payen T."/>
            <person name="Noel B."/>
            <person name="Kuo A."/>
            <person name="Morin E."/>
            <person name="Chen J."/>
            <person name="Kohler A."/>
            <person name="Krizsan K."/>
            <person name="Balestrini R."/>
            <person name="Da Silva C."/>
            <person name="Montanini B."/>
            <person name="Hainaut M."/>
            <person name="Levati E."/>
            <person name="Barry K.W."/>
            <person name="Belfiori B."/>
            <person name="Cichocki N."/>
            <person name="Clum A."/>
            <person name="Dockter R.B."/>
            <person name="Fauchery L."/>
            <person name="Guy J."/>
            <person name="Iotti M."/>
            <person name="Le Tacon F."/>
            <person name="Lindquist E.A."/>
            <person name="Lipzen A."/>
            <person name="Malagnac F."/>
            <person name="Mello A."/>
            <person name="Molinier V."/>
            <person name="Miyauchi S."/>
            <person name="Poulain J."/>
            <person name="Riccioni C."/>
            <person name="Rubini A."/>
            <person name="Sitrit Y."/>
            <person name="Splivallo R."/>
            <person name="Traeger S."/>
            <person name="Wang M."/>
            <person name="Zifcakova L."/>
            <person name="Wipf D."/>
            <person name="Zambonelli A."/>
            <person name="Paolocci F."/>
            <person name="Nowrousian M."/>
            <person name="Ottonello S."/>
            <person name="Baldrian P."/>
            <person name="Spatafora J.W."/>
            <person name="Henrissat B."/>
            <person name="Nagy L.G."/>
            <person name="Aury J.M."/>
            <person name="Wincker P."/>
            <person name="Grigoriev I.V."/>
            <person name="Bonfante P."/>
            <person name="Martin F.M."/>
        </authorList>
    </citation>
    <scope>NUCLEOTIDE SEQUENCE [LARGE SCALE GENOMIC DNA]</scope>
    <source>
        <strain evidence="13 14">CCBAS932</strain>
    </source>
</reference>
<dbReference type="Pfam" id="PF13878">
    <property type="entry name" value="zf-C2H2_3"/>
    <property type="match status" value="1"/>
</dbReference>
<keyword evidence="7" id="KW-0539">Nucleus</keyword>
<dbReference type="GO" id="GO:0061733">
    <property type="term" value="F:protein-lysine-acetyltransferase activity"/>
    <property type="evidence" value="ECO:0007669"/>
    <property type="project" value="TreeGrafter"/>
</dbReference>
<keyword evidence="6" id="KW-0862">Zinc</keyword>
<evidence type="ECO:0000256" key="6">
    <source>
        <dbReference type="ARBA" id="ARBA00022833"/>
    </source>
</evidence>
<feature type="region of interest" description="Disordered" evidence="10">
    <location>
        <begin position="1"/>
        <end position="104"/>
    </location>
</feature>
<dbReference type="GO" id="GO:0005634">
    <property type="term" value="C:nucleus"/>
    <property type="evidence" value="ECO:0007669"/>
    <property type="project" value="UniProtKB-SubCell"/>
</dbReference>
<dbReference type="FunCoup" id="A0A3N4KDH6">
    <property type="interactions" value="26"/>
</dbReference>
<feature type="domain" description="N-acetyltransferase ESCO acetyl-transferase" evidence="12">
    <location>
        <begin position="299"/>
        <end position="367"/>
    </location>
</feature>
<protein>
    <recommendedName>
        <fullName evidence="15">N-acetyltransferase ECO1</fullName>
    </recommendedName>
</protein>
<dbReference type="Pfam" id="PF13880">
    <property type="entry name" value="Acetyltransf_13"/>
    <property type="match status" value="1"/>
</dbReference>
<keyword evidence="14" id="KW-1185">Reference proteome</keyword>
<dbReference type="STRING" id="1392247.A0A3N4KDH6"/>
<sequence>MSDPTTKRRLPKATYSRKAPTSYPTKRRRLTSTSPPPSSSLPPTSDAEEDAPIQPSLPSSPSPLPSSPPPRRSAFTFLTRTTQTPRAPAKHKKRPQAPPQPKLTQSIIDLGQALRITCRTCRMSYHPSTPDDEALHKRFHAKSVGGVDFPYTNKSGKTVWRGDGEEDVKVLLVDRKSAPAEKRKVREVVEVVDAELGAAEIADTVLWQEDGDGGDRFRVYVYVHGKKCVGLLLVERIKRAYYVLDEPTAVAATATKQLEQKELEGKEGEGKAKGNDSKPPSAISTSASSSVSISSTPQKALMGVARIWTCSSSRRKGIARRLLECARNTFIYGMSVEKGLVAFSQPTESGGALARGWFEGEEGWKVYVEEP</sequence>
<dbReference type="OrthoDB" id="428854at2759"/>
<proteinExistence type="inferred from homology"/>